<proteinExistence type="predicted"/>
<dbReference type="InterPro" id="IPR046552">
    <property type="entry name" value="DUF6706"/>
</dbReference>
<dbReference type="RefSeq" id="WP_055426403.1">
    <property type="nucleotide sequence ID" value="NZ_FCOR01000034.1"/>
</dbReference>
<dbReference type="Pfam" id="PF20449">
    <property type="entry name" value="DUF6706"/>
    <property type="match status" value="1"/>
</dbReference>
<organism evidence="1 2">
    <name type="scientific">Apibacter mensalis</name>
    <dbReference type="NCBI Taxonomy" id="1586267"/>
    <lineage>
        <taxon>Bacteria</taxon>
        <taxon>Pseudomonadati</taxon>
        <taxon>Bacteroidota</taxon>
        <taxon>Flavobacteriia</taxon>
        <taxon>Flavobacteriales</taxon>
        <taxon>Weeksellaceae</taxon>
        <taxon>Apibacter</taxon>
    </lineage>
</organism>
<dbReference type="Proteomes" id="UP000182761">
    <property type="component" value="Unassembled WGS sequence"/>
</dbReference>
<dbReference type="EMBL" id="FCOR01000034">
    <property type="protein sequence ID" value="CVK17254.1"/>
    <property type="molecule type" value="Genomic_DNA"/>
</dbReference>
<keyword evidence="2" id="KW-1185">Reference proteome</keyword>
<evidence type="ECO:0000313" key="1">
    <source>
        <dbReference type="EMBL" id="CVK17254.1"/>
    </source>
</evidence>
<reference evidence="1 2" key="1">
    <citation type="submission" date="2016-01" db="EMBL/GenBank/DDBJ databases">
        <authorList>
            <person name="McClelland M."/>
            <person name="Jain A."/>
            <person name="Saraogi P."/>
            <person name="Mendelson R."/>
            <person name="Westerman R."/>
            <person name="SanMiguel P."/>
            <person name="Csonka L."/>
        </authorList>
    </citation>
    <scope>NUCLEOTIDE SEQUENCE [LARGE SCALE GENOMIC DNA]</scope>
    <source>
        <strain evidence="1 2">R-53146</strain>
    </source>
</reference>
<evidence type="ECO:0000313" key="2">
    <source>
        <dbReference type="Proteomes" id="UP000182761"/>
    </source>
</evidence>
<gene>
    <name evidence="1" type="ORF">Ga0061079_1341</name>
</gene>
<dbReference type="STRING" id="1586267.GCA_001418685_02118"/>
<protein>
    <submittedName>
        <fullName evidence="1">Uncharacterized protein</fullName>
    </submittedName>
</protein>
<name>A0A0X3ASD7_9FLAO</name>
<dbReference type="OrthoDB" id="1267162at2"/>
<accession>A0A0X3ASD7</accession>
<sequence length="106" mass="12141">MNYKEYITATLSPLGVEAATIELILLNQNLVPDKEIMGKEDVLLLKKALFKEFTVYLPKQKTLSEGGYSISWDMEAIRLWYSSLAKELGEDDEIYNNSYVSSPNLW</sequence>
<dbReference type="AlphaFoldDB" id="A0A0X3ASD7"/>